<dbReference type="AlphaFoldDB" id="A0A8D8ZFF2"/>
<feature type="region of interest" description="Disordered" evidence="1">
    <location>
        <begin position="1"/>
        <end position="61"/>
    </location>
</feature>
<protein>
    <submittedName>
        <fullName evidence="2">Uncharacterized protein</fullName>
    </submittedName>
</protein>
<accession>A0A8D8ZFF2</accession>
<evidence type="ECO:0000256" key="1">
    <source>
        <dbReference type="SAM" id="MobiDB-lite"/>
    </source>
</evidence>
<name>A0A8D8ZFF2_9HEMI</name>
<organism evidence="2">
    <name type="scientific">Cacopsylla melanoneura</name>
    <dbReference type="NCBI Taxonomy" id="428564"/>
    <lineage>
        <taxon>Eukaryota</taxon>
        <taxon>Metazoa</taxon>
        <taxon>Ecdysozoa</taxon>
        <taxon>Arthropoda</taxon>
        <taxon>Hexapoda</taxon>
        <taxon>Insecta</taxon>
        <taxon>Pterygota</taxon>
        <taxon>Neoptera</taxon>
        <taxon>Paraneoptera</taxon>
        <taxon>Hemiptera</taxon>
        <taxon>Sternorrhyncha</taxon>
        <taxon>Psylloidea</taxon>
        <taxon>Psyllidae</taxon>
        <taxon>Psyllinae</taxon>
        <taxon>Cacopsylla</taxon>
    </lineage>
</organism>
<evidence type="ECO:0000313" key="2">
    <source>
        <dbReference type="EMBL" id="CAG6745351.1"/>
    </source>
</evidence>
<sequence length="102" mass="11860">MEREREGGRNSEIERTEGGRMGGKKEMRRRKLLEERERALRTSEMGEREKGKRRSLEEEGEGLKKVCNMFHCSREISEISSVSNFLTQRGKKRKNGMGKGKV</sequence>
<dbReference type="EMBL" id="HBUF01492297">
    <property type="protein sequence ID" value="CAG6745351.1"/>
    <property type="molecule type" value="Transcribed_RNA"/>
</dbReference>
<reference evidence="2" key="1">
    <citation type="submission" date="2021-05" db="EMBL/GenBank/DDBJ databases">
        <authorList>
            <person name="Alioto T."/>
            <person name="Alioto T."/>
            <person name="Gomez Garrido J."/>
        </authorList>
    </citation>
    <scope>NUCLEOTIDE SEQUENCE</scope>
</reference>
<feature type="compositionally biased region" description="Basic and acidic residues" evidence="1">
    <location>
        <begin position="1"/>
        <end position="18"/>
    </location>
</feature>
<proteinExistence type="predicted"/>
<feature type="compositionally biased region" description="Basic and acidic residues" evidence="1">
    <location>
        <begin position="32"/>
        <end position="61"/>
    </location>
</feature>